<proteinExistence type="predicted"/>
<dbReference type="Gene3D" id="1.10.10.10">
    <property type="entry name" value="Winged helix-like DNA-binding domain superfamily/Winged helix DNA-binding domain"/>
    <property type="match status" value="1"/>
</dbReference>
<dbReference type="PIRSF" id="PIRSF016838">
    <property type="entry name" value="PafC"/>
    <property type="match status" value="1"/>
</dbReference>
<dbReference type="Pfam" id="PF25583">
    <property type="entry name" value="WCX"/>
    <property type="match status" value="1"/>
</dbReference>
<dbReference type="AlphaFoldDB" id="A0A3S8RZZ1"/>
<dbReference type="InterPro" id="IPR057727">
    <property type="entry name" value="WCX_dom"/>
</dbReference>
<feature type="domain" description="HTH deoR-type" evidence="3">
    <location>
        <begin position="2"/>
        <end position="60"/>
    </location>
</feature>
<keyword evidence="5" id="KW-1185">Reference proteome</keyword>
<dbReference type="InterPro" id="IPR051534">
    <property type="entry name" value="CBASS_pafABC_assoc_protein"/>
</dbReference>
<dbReference type="PANTHER" id="PTHR34580">
    <property type="match status" value="1"/>
</dbReference>
<dbReference type="KEGG" id="plen:EIM92_21715"/>
<dbReference type="InterPro" id="IPR026881">
    <property type="entry name" value="WYL_dom"/>
</dbReference>
<dbReference type="PROSITE" id="PS51000">
    <property type="entry name" value="HTH_DEOR_2"/>
    <property type="match status" value="1"/>
</dbReference>
<dbReference type="Pfam" id="PF08279">
    <property type="entry name" value="HTH_11"/>
    <property type="match status" value="1"/>
</dbReference>
<evidence type="ECO:0000259" key="3">
    <source>
        <dbReference type="PROSITE" id="PS51000"/>
    </source>
</evidence>
<protein>
    <submittedName>
        <fullName evidence="4">YafY family transcriptional regulator</fullName>
    </submittedName>
</protein>
<evidence type="ECO:0000313" key="5">
    <source>
        <dbReference type="Proteomes" id="UP000273145"/>
    </source>
</evidence>
<dbReference type="InterPro" id="IPR013196">
    <property type="entry name" value="HTH_11"/>
</dbReference>
<dbReference type="Pfam" id="PF13280">
    <property type="entry name" value="WYL"/>
    <property type="match status" value="1"/>
</dbReference>
<keyword evidence="1" id="KW-0805">Transcription regulation</keyword>
<dbReference type="OrthoDB" id="9815009at2"/>
<gene>
    <name evidence="4" type="ORF">EIM92_21715</name>
</gene>
<dbReference type="PANTHER" id="PTHR34580:SF1">
    <property type="entry name" value="PROTEIN PAFC"/>
    <property type="match status" value="1"/>
</dbReference>
<dbReference type="InterPro" id="IPR036390">
    <property type="entry name" value="WH_DNA-bd_sf"/>
</dbReference>
<dbReference type="Proteomes" id="UP000273145">
    <property type="component" value="Chromosome"/>
</dbReference>
<dbReference type="RefSeq" id="WP_125084625.1">
    <property type="nucleotide sequence ID" value="NZ_CP034248.1"/>
</dbReference>
<dbReference type="GO" id="GO:0003700">
    <property type="term" value="F:DNA-binding transcription factor activity"/>
    <property type="evidence" value="ECO:0007669"/>
    <property type="project" value="InterPro"/>
</dbReference>
<reference evidence="4 5" key="1">
    <citation type="submission" date="2018-11" db="EMBL/GenBank/DDBJ databases">
        <title>Genome sequencing of Paenibacillus lentus DSM25539(T).</title>
        <authorList>
            <person name="Kook J.-K."/>
            <person name="Park S.-N."/>
            <person name="Lim Y.K."/>
        </authorList>
    </citation>
    <scope>NUCLEOTIDE SEQUENCE [LARGE SCALE GENOMIC DNA]</scope>
    <source>
        <strain evidence="4 5">DSM 25539</strain>
    </source>
</reference>
<organism evidence="4 5">
    <name type="scientific">Paenibacillus lentus</name>
    <dbReference type="NCBI Taxonomy" id="1338368"/>
    <lineage>
        <taxon>Bacteria</taxon>
        <taxon>Bacillati</taxon>
        <taxon>Bacillota</taxon>
        <taxon>Bacilli</taxon>
        <taxon>Bacillales</taxon>
        <taxon>Paenibacillaceae</taxon>
        <taxon>Paenibacillus</taxon>
    </lineage>
</organism>
<keyword evidence="2" id="KW-0804">Transcription</keyword>
<sequence>MQINRLLEIVYILLAKRQVTAKQLAEQFGVSPRTIYRDVDTLSAAGIPVYTNKGKGGGIRLLDQYVLGKSLLSDKEQIDILSSLQGLNALNVPEVEPVLNKLAAIFNKNSTSWIDVDFSRWGSNYADQEKFNSLKTAILNRNVVTFDYYSSYGEKTERSMEPVKLIFKGQGWYIYGFCRLKDDYRLFKVTRIKNLTCSEETFTREIPRESWSDSDSLDVSHRTVRLVLKIESRMAYRVFDEFDQGSIAKNADGSFMVKVDYIEDEWVYGYILSYGNDAEVIEPEHVRNIIKRKLEASLRKYL</sequence>
<dbReference type="InterPro" id="IPR028349">
    <property type="entry name" value="PafC-like"/>
</dbReference>
<dbReference type="PROSITE" id="PS52050">
    <property type="entry name" value="WYL"/>
    <property type="match status" value="1"/>
</dbReference>
<evidence type="ECO:0000256" key="2">
    <source>
        <dbReference type="ARBA" id="ARBA00023163"/>
    </source>
</evidence>
<evidence type="ECO:0000256" key="1">
    <source>
        <dbReference type="ARBA" id="ARBA00023015"/>
    </source>
</evidence>
<dbReference type="InterPro" id="IPR036388">
    <property type="entry name" value="WH-like_DNA-bd_sf"/>
</dbReference>
<name>A0A3S8RZZ1_9BACL</name>
<accession>A0A3S8RZZ1</accession>
<dbReference type="EMBL" id="CP034248">
    <property type="protein sequence ID" value="AZK48468.1"/>
    <property type="molecule type" value="Genomic_DNA"/>
</dbReference>
<evidence type="ECO:0000313" key="4">
    <source>
        <dbReference type="EMBL" id="AZK48468.1"/>
    </source>
</evidence>
<dbReference type="SUPFAM" id="SSF46785">
    <property type="entry name" value="Winged helix' DNA-binding domain"/>
    <property type="match status" value="1"/>
</dbReference>
<dbReference type="InterPro" id="IPR001034">
    <property type="entry name" value="DeoR_HTH"/>
</dbReference>